<evidence type="ECO:0000313" key="5">
    <source>
        <dbReference type="EMBL" id="GAA4982035.1"/>
    </source>
</evidence>
<name>A0ABP9HY58_9ACTN</name>
<feature type="region of interest" description="Disordered" evidence="3">
    <location>
        <begin position="386"/>
        <end position="412"/>
    </location>
</feature>
<dbReference type="InterPro" id="IPR002938">
    <property type="entry name" value="FAD-bd"/>
</dbReference>
<evidence type="ECO:0000256" key="3">
    <source>
        <dbReference type="SAM" id="MobiDB-lite"/>
    </source>
</evidence>
<dbReference type="InterPro" id="IPR050641">
    <property type="entry name" value="RIFMO-like"/>
</dbReference>
<dbReference type="RefSeq" id="WP_345678797.1">
    <property type="nucleotide sequence ID" value="NZ_BAABHS010000024.1"/>
</dbReference>
<dbReference type="Pfam" id="PF01494">
    <property type="entry name" value="FAD_binding_3"/>
    <property type="match status" value="1"/>
</dbReference>
<keyword evidence="1" id="KW-0285">Flavoprotein</keyword>
<organism evidence="5 6">
    <name type="scientific">Yinghuangia aomiensis</name>
    <dbReference type="NCBI Taxonomy" id="676205"/>
    <lineage>
        <taxon>Bacteria</taxon>
        <taxon>Bacillati</taxon>
        <taxon>Actinomycetota</taxon>
        <taxon>Actinomycetes</taxon>
        <taxon>Kitasatosporales</taxon>
        <taxon>Streptomycetaceae</taxon>
        <taxon>Yinghuangia</taxon>
    </lineage>
</organism>
<dbReference type="SUPFAM" id="SSF54373">
    <property type="entry name" value="FAD-linked reductases, C-terminal domain"/>
    <property type="match status" value="1"/>
</dbReference>
<evidence type="ECO:0000259" key="4">
    <source>
        <dbReference type="Pfam" id="PF01494"/>
    </source>
</evidence>
<dbReference type="Gene3D" id="3.50.50.60">
    <property type="entry name" value="FAD/NAD(P)-binding domain"/>
    <property type="match status" value="1"/>
</dbReference>
<dbReference type="PANTHER" id="PTHR43004">
    <property type="entry name" value="TRK SYSTEM POTASSIUM UPTAKE PROTEIN"/>
    <property type="match status" value="1"/>
</dbReference>
<sequence length="412" mass="44382">MTGFPVVVVGAGPAGLVLANVLHRAGVPVEVLERRSRAEVETQARAGLVEHRVVEYLREHGLADGLLAAAGRHDWCEFRVLGERFRVPYGELSGGAGHRVYPQQFLVRDLIASLEAVGGAVRFGTPALAVETAGERLRVHGADRVREAEYVVGCDGPDSLVARAFPAGSVVERRYPYDWLTVLAEVDRPVDGVRYALHEAGFAGMMPRTPRLARCYLQVPADADSAAWPETRITEQLLVRLGVAAEDPRLGAVVESSMLRLRGRVRERLCADRLFLAGDAARVLTPAGPKGMNSAVADVADLADCLVRRYRDGDADGLAGYERRRREASWAAQEFSDRLLDLLHLPPDAATAFTLRLRRQRIARLAAPGPEAEAFARVYAGAGRLDGGPAARVPGQSDAAGSTQEPLAGEPA</sequence>
<gene>
    <name evidence="5" type="ORF">GCM10023205_59260</name>
</gene>
<dbReference type="Gene3D" id="3.30.9.10">
    <property type="entry name" value="D-Amino Acid Oxidase, subunit A, domain 2"/>
    <property type="match status" value="1"/>
</dbReference>
<dbReference type="EMBL" id="BAABHS010000024">
    <property type="protein sequence ID" value="GAA4982035.1"/>
    <property type="molecule type" value="Genomic_DNA"/>
</dbReference>
<reference evidence="6" key="1">
    <citation type="journal article" date="2019" name="Int. J. Syst. Evol. Microbiol.">
        <title>The Global Catalogue of Microorganisms (GCM) 10K type strain sequencing project: providing services to taxonomists for standard genome sequencing and annotation.</title>
        <authorList>
            <consortium name="The Broad Institute Genomics Platform"/>
            <consortium name="The Broad Institute Genome Sequencing Center for Infectious Disease"/>
            <person name="Wu L."/>
            <person name="Ma J."/>
        </authorList>
    </citation>
    <scope>NUCLEOTIDE SEQUENCE [LARGE SCALE GENOMIC DNA]</scope>
    <source>
        <strain evidence="6">JCM 17986</strain>
    </source>
</reference>
<proteinExistence type="predicted"/>
<comment type="caution">
    <text evidence="5">The sequence shown here is derived from an EMBL/GenBank/DDBJ whole genome shotgun (WGS) entry which is preliminary data.</text>
</comment>
<dbReference type="PRINTS" id="PR00420">
    <property type="entry name" value="RNGMNOXGNASE"/>
</dbReference>
<evidence type="ECO:0000256" key="2">
    <source>
        <dbReference type="ARBA" id="ARBA00022827"/>
    </source>
</evidence>
<dbReference type="Proteomes" id="UP001500466">
    <property type="component" value="Unassembled WGS sequence"/>
</dbReference>
<feature type="domain" description="FAD-binding" evidence="4">
    <location>
        <begin position="5"/>
        <end position="335"/>
    </location>
</feature>
<keyword evidence="2" id="KW-0274">FAD</keyword>
<accession>A0ABP9HY58</accession>
<dbReference type="SUPFAM" id="SSF51905">
    <property type="entry name" value="FAD/NAD(P)-binding domain"/>
    <property type="match status" value="1"/>
</dbReference>
<keyword evidence="6" id="KW-1185">Reference proteome</keyword>
<evidence type="ECO:0000313" key="6">
    <source>
        <dbReference type="Proteomes" id="UP001500466"/>
    </source>
</evidence>
<dbReference type="InterPro" id="IPR036188">
    <property type="entry name" value="FAD/NAD-bd_sf"/>
</dbReference>
<dbReference type="PANTHER" id="PTHR43004:SF3">
    <property type="entry name" value="P-HYDROXYBENZOATE HYDROXYLASE"/>
    <property type="match status" value="1"/>
</dbReference>
<protein>
    <submittedName>
        <fullName evidence="5">4-hydroxybenzoate 3-monooxygenase</fullName>
    </submittedName>
</protein>
<evidence type="ECO:0000256" key="1">
    <source>
        <dbReference type="ARBA" id="ARBA00022630"/>
    </source>
</evidence>